<comment type="caution">
    <text evidence="1">The sequence shown here is derived from an EMBL/GenBank/DDBJ whole genome shotgun (WGS) entry which is preliminary data.</text>
</comment>
<evidence type="ECO:0000313" key="1">
    <source>
        <dbReference type="EMBL" id="KAG5567495.1"/>
    </source>
</evidence>
<dbReference type="EMBL" id="JACTNZ010000001">
    <property type="protein sequence ID" value="KAG5567495.1"/>
    <property type="molecule type" value="Genomic_DNA"/>
</dbReference>
<dbReference type="AlphaFoldDB" id="A0AAV6LRX3"/>
<name>A0AAV6LRX3_9ERIC</name>
<gene>
    <name evidence="1" type="ORF">RHGRI_002892</name>
</gene>
<accession>A0AAV6LRX3</accession>
<reference evidence="1" key="1">
    <citation type="submission" date="2020-08" db="EMBL/GenBank/DDBJ databases">
        <title>Plant Genome Project.</title>
        <authorList>
            <person name="Zhang R.-G."/>
        </authorList>
    </citation>
    <scope>NUCLEOTIDE SEQUENCE</scope>
    <source>
        <strain evidence="1">WSP0</strain>
        <tissue evidence="1">Leaf</tissue>
    </source>
</reference>
<protein>
    <submittedName>
        <fullName evidence="1">Uncharacterized protein</fullName>
    </submittedName>
</protein>
<organism evidence="1 2">
    <name type="scientific">Rhododendron griersonianum</name>
    <dbReference type="NCBI Taxonomy" id="479676"/>
    <lineage>
        <taxon>Eukaryota</taxon>
        <taxon>Viridiplantae</taxon>
        <taxon>Streptophyta</taxon>
        <taxon>Embryophyta</taxon>
        <taxon>Tracheophyta</taxon>
        <taxon>Spermatophyta</taxon>
        <taxon>Magnoliopsida</taxon>
        <taxon>eudicotyledons</taxon>
        <taxon>Gunneridae</taxon>
        <taxon>Pentapetalae</taxon>
        <taxon>asterids</taxon>
        <taxon>Ericales</taxon>
        <taxon>Ericaceae</taxon>
        <taxon>Ericoideae</taxon>
        <taxon>Rhodoreae</taxon>
        <taxon>Rhododendron</taxon>
    </lineage>
</organism>
<sequence length="121" mass="13472">MFVEVGQVEISPTLVQVLELLGAKNEYLAFAPDTNETRMMIDVLSLKFPLLKVPTAVLCSCSCNSFSFFSDCSAVISMSLISWNHSIVCIRWHMIACVFADQINNCTATDQLDGLFLENVR</sequence>
<evidence type="ECO:0000313" key="2">
    <source>
        <dbReference type="Proteomes" id="UP000823749"/>
    </source>
</evidence>
<proteinExistence type="predicted"/>
<dbReference type="Proteomes" id="UP000823749">
    <property type="component" value="Chromosome 1"/>
</dbReference>
<keyword evidence="2" id="KW-1185">Reference proteome</keyword>